<name>A0A1U9NHY7_9BACT</name>
<dbReference type="Proteomes" id="UP000189674">
    <property type="component" value="Chromosome"/>
</dbReference>
<dbReference type="PANTHER" id="PTHR35089">
    <property type="entry name" value="CHAPERONE PROTEIN SKP"/>
    <property type="match status" value="1"/>
</dbReference>
<dbReference type="AlphaFoldDB" id="A0A1U9NHY7"/>
<dbReference type="EMBL" id="CP019791">
    <property type="protein sequence ID" value="AQT67334.1"/>
    <property type="molecule type" value="Genomic_DNA"/>
</dbReference>
<keyword evidence="2 4" id="KW-0732">Signal</keyword>
<evidence type="ECO:0000256" key="4">
    <source>
        <dbReference type="SAM" id="SignalP"/>
    </source>
</evidence>
<feature type="coiled-coil region" evidence="3">
    <location>
        <begin position="53"/>
        <end position="84"/>
    </location>
</feature>
<dbReference type="SMART" id="SM00935">
    <property type="entry name" value="OmpH"/>
    <property type="match status" value="1"/>
</dbReference>
<accession>A0A1U9NHY7</accession>
<dbReference type="PANTHER" id="PTHR35089:SF1">
    <property type="entry name" value="CHAPERONE PROTEIN SKP"/>
    <property type="match status" value="1"/>
</dbReference>
<dbReference type="Gene3D" id="3.30.910.20">
    <property type="entry name" value="Skp domain"/>
    <property type="match status" value="1"/>
</dbReference>
<evidence type="ECO:0000256" key="1">
    <source>
        <dbReference type="ARBA" id="ARBA00009091"/>
    </source>
</evidence>
<organism evidence="5 6">
    <name type="scientific">Anaerohalosphaera lusitana</name>
    <dbReference type="NCBI Taxonomy" id="1936003"/>
    <lineage>
        <taxon>Bacteria</taxon>
        <taxon>Pseudomonadati</taxon>
        <taxon>Planctomycetota</taxon>
        <taxon>Phycisphaerae</taxon>
        <taxon>Sedimentisphaerales</taxon>
        <taxon>Anaerohalosphaeraceae</taxon>
        <taxon>Anaerohalosphaera</taxon>
    </lineage>
</organism>
<feature type="chain" id="PRO_5012572545" evidence="4">
    <location>
        <begin position="25"/>
        <end position="197"/>
    </location>
</feature>
<sequence precursor="true">MKSTKLVSLVVIAAVAITVTGFQAGFAEAKKKFEPAKIGIVSVRTVLDESKSNEQWEQKINQQSKEVTEELKRLQAEAESLKQQTLALKPGTEDYAEKKRQFAEKQAILKAKDNYYQEEFGNMQKEWAEEFYQEILEAVQQAAENNNLDIVLAREDVDLPAPSARELMLTIKTTKVLYNSDHLDITDQVLAIVDAGK</sequence>
<dbReference type="GO" id="GO:0051082">
    <property type="term" value="F:unfolded protein binding"/>
    <property type="evidence" value="ECO:0007669"/>
    <property type="project" value="InterPro"/>
</dbReference>
<dbReference type="InterPro" id="IPR005632">
    <property type="entry name" value="Chaperone_Skp"/>
</dbReference>
<dbReference type="STRING" id="1936003.STSP2_00478"/>
<evidence type="ECO:0000313" key="6">
    <source>
        <dbReference type="Proteomes" id="UP000189674"/>
    </source>
</evidence>
<dbReference type="GO" id="GO:0005829">
    <property type="term" value="C:cytosol"/>
    <property type="evidence" value="ECO:0007669"/>
    <property type="project" value="TreeGrafter"/>
</dbReference>
<protein>
    <submittedName>
        <fullName evidence="5">Outer membrane protein</fullName>
    </submittedName>
</protein>
<keyword evidence="3" id="KW-0175">Coiled coil</keyword>
<feature type="signal peptide" evidence="4">
    <location>
        <begin position="1"/>
        <end position="24"/>
    </location>
</feature>
<dbReference type="KEGG" id="alus:STSP2_00478"/>
<evidence type="ECO:0000313" key="5">
    <source>
        <dbReference type="EMBL" id="AQT67334.1"/>
    </source>
</evidence>
<dbReference type="SUPFAM" id="SSF111384">
    <property type="entry name" value="OmpH-like"/>
    <property type="match status" value="1"/>
</dbReference>
<dbReference type="Pfam" id="PF03938">
    <property type="entry name" value="OmpH"/>
    <property type="match status" value="1"/>
</dbReference>
<dbReference type="RefSeq" id="WP_146659493.1">
    <property type="nucleotide sequence ID" value="NZ_CP019791.1"/>
</dbReference>
<evidence type="ECO:0000256" key="2">
    <source>
        <dbReference type="ARBA" id="ARBA00022729"/>
    </source>
</evidence>
<proteinExistence type="inferred from homology"/>
<evidence type="ECO:0000256" key="3">
    <source>
        <dbReference type="SAM" id="Coils"/>
    </source>
</evidence>
<reference evidence="6" key="1">
    <citation type="submission" date="2017-02" db="EMBL/GenBank/DDBJ databases">
        <title>Comparative genomics and description of representatives of a novel lineage of planctomycetes thriving in anoxic sediments.</title>
        <authorList>
            <person name="Spring S."/>
            <person name="Bunk B."/>
            <person name="Sproer C."/>
        </authorList>
    </citation>
    <scope>NUCLEOTIDE SEQUENCE [LARGE SCALE GENOMIC DNA]</scope>
    <source>
        <strain evidence="6">ST-NAGAB-D1</strain>
    </source>
</reference>
<keyword evidence="6" id="KW-1185">Reference proteome</keyword>
<comment type="similarity">
    <text evidence="1">Belongs to the Skp family.</text>
</comment>
<gene>
    <name evidence="5" type="ORF">STSP2_00478</name>
</gene>
<dbReference type="GO" id="GO:0050821">
    <property type="term" value="P:protein stabilization"/>
    <property type="evidence" value="ECO:0007669"/>
    <property type="project" value="TreeGrafter"/>
</dbReference>
<dbReference type="InterPro" id="IPR024930">
    <property type="entry name" value="Skp_dom_sf"/>
</dbReference>